<feature type="transmembrane region" description="Helical" evidence="13">
    <location>
        <begin position="100"/>
        <end position="118"/>
    </location>
</feature>
<keyword evidence="5" id="KW-0479">Metal-binding</keyword>
<feature type="transmembrane region" description="Helical" evidence="13">
    <location>
        <begin position="1849"/>
        <end position="1870"/>
    </location>
</feature>
<name>I7MLZ2_TETTS</name>
<gene>
    <name evidence="15" type="ORF">TTHERM_00473220</name>
</gene>
<dbReference type="GO" id="GO:0007189">
    <property type="term" value="P:adenylate cyclase-activating G protein-coupled receptor signaling pathway"/>
    <property type="evidence" value="ECO:0007669"/>
    <property type="project" value="TreeGrafter"/>
</dbReference>
<feature type="transmembrane region" description="Helical" evidence="13">
    <location>
        <begin position="1480"/>
        <end position="1500"/>
    </location>
</feature>
<dbReference type="Pfam" id="PF00211">
    <property type="entry name" value="Guanylate_cyc"/>
    <property type="match status" value="2"/>
</dbReference>
<dbReference type="InterPro" id="IPR029787">
    <property type="entry name" value="Nucleotide_cyclase"/>
</dbReference>
<dbReference type="GO" id="GO:0005886">
    <property type="term" value="C:plasma membrane"/>
    <property type="evidence" value="ECO:0007669"/>
    <property type="project" value="TreeGrafter"/>
</dbReference>
<feature type="transmembrane region" description="Helical" evidence="13">
    <location>
        <begin position="342"/>
        <end position="368"/>
    </location>
</feature>
<dbReference type="Gene3D" id="3.30.70.1230">
    <property type="entry name" value="Nucleotide cyclase"/>
    <property type="match status" value="2"/>
</dbReference>
<dbReference type="Gene3D" id="3.40.1110.10">
    <property type="entry name" value="Calcium-transporting ATPase, cytoplasmic domain N"/>
    <property type="match status" value="1"/>
</dbReference>
<dbReference type="RefSeq" id="XP_001023905.2">
    <property type="nucleotide sequence ID" value="XM_001023905.2"/>
</dbReference>
<dbReference type="Proteomes" id="UP000009168">
    <property type="component" value="Unassembled WGS sequence"/>
</dbReference>
<dbReference type="GO" id="GO:0035556">
    <property type="term" value="P:intracellular signal transduction"/>
    <property type="evidence" value="ECO:0007669"/>
    <property type="project" value="InterPro"/>
</dbReference>
<evidence type="ECO:0000256" key="8">
    <source>
        <dbReference type="ARBA" id="ARBA00022842"/>
    </source>
</evidence>
<feature type="transmembrane region" description="Helical" evidence="13">
    <location>
        <begin position="1679"/>
        <end position="1697"/>
    </location>
</feature>
<dbReference type="KEGG" id="tet:TTHERM_00473220"/>
<feature type="region of interest" description="Disordered" evidence="12">
    <location>
        <begin position="2307"/>
        <end position="2341"/>
    </location>
</feature>
<dbReference type="GO" id="GO:0009190">
    <property type="term" value="P:cyclic nucleotide biosynthetic process"/>
    <property type="evidence" value="ECO:0007669"/>
    <property type="project" value="InterPro"/>
</dbReference>
<comment type="subcellular location">
    <subcellularLocation>
        <location evidence="2">Membrane</location>
        <topology evidence="2">Multi-pass membrane protein</topology>
    </subcellularLocation>
</comment>
<dbReference type="Gene3D" id="2.70.150.10">
    <property type="entry name" value="Calcium-transporting ATPase, cytoplasmic transduction domain A"/>
    <property type="match status" value="1"/>
</dbReference>
<feature type="compositionally biased region" description="Low complexity" evidence="12">
    <location>
        <begin position="3101"/>
        <end position="3123"/>
    </location>
</feature>
<reference evidence="16" key="1">
    <citation type="journal article" date="2006" name="PLoS Biol.">
        <title>Macronuclear genome sequence of the ciliate Tetrahymena thermophila, a model eukaryote.</title>
        <authorList>
            <person name="Eisen J.A."/>
            <person name="Coyne R.S."/>
            <person name="Wu M."/>
            <person name="Wu D."/>
            <person name="Thiagarajan M."/>
            <person name="Wortman J.R."/>
            <person name="Badger J.H."/>
            <person name="Ren Q."/>
            <person name="Amedeo P."/>
            <person name="Jones K.M."/>
            <person name="Tallon L.J."/>
            <person name="Delcher A.L."/>
            <person name="Salzberg S.L."/>
            <person name="Silva J.C."/>
            <person name="Haas B.J."/>
            <person name="Majoros W.H."/>
            <person name="Farzad M."/>
            <person name="Carlton J.M."/>
            <person name="Smith R.K. Jr."/>
            <person name="Garg J."/>
            <person name="Pearlman R.E."/>
            <person name="Karrer K.M."/>
            <person name="Sun L."/>
            <person name="Manning G."/>
            <person name="Elde N.C."/>
            <person name="Turkewitz A.P."/>
            <person name="Asai D.J."/>
            <person name="Wilkes D.E."/>
            <person name="Wang Y."/>
            <person name="Cai H."/>
            <person name="Collins K."/>
            <person name="Stewart B.A."/>
            <person name="Lee S.R."/>
            <person name="Wilamowska K."/>
            <person name="Weinberg Z."/>
            <person name="Ruzzo W.L."/>
            <person name="Wloga D."/>
            <person name="Gaertig J."/>
            <person name="Frankel J."/>
            <person name="Tsao C.-C."/>
            <person name="Gorovsky M.A."/>
            <person name="Keeling P.J."/>
            <person name="Waller R.F."/>
            <person name="Patron N.J."/>
            <person name="Cherry J.M."/>
            <person name="Stover N.A."/>
            <person name="Krieger C.J."/>
            <person name="del Toro C."/>
            <person name="Ryder H.F."/>
            <person name="Williamson S.C."/>
            <person name="Barbeau R.A."/>
            <person name="Hamilton E.P."/>
            <person name="Orias E."/>
        </authorList>
    </citation>
    <scope>NUCLEOTIDE SEQUENCE [LARGE SCALE GENOMIC DNA]</scope>
    <source>
        <strain evidence="16">SB210</strain>
    </source>
</reference>
<keyword evidence="8" id="KW-0460">Magnesium</keyword>
<dbReference type="eggNOG" id="KOG1023">
    <property type="taxonomic scope" value="Eukaryota"/>
</dbReference>
<accession>I7MLZ2</accession>
<feature type="transmembrane region" description="Helical" evidence="13">
    <location>
        <begin position="2671"/>
        <end position="2692"/>
    </location>
</feature>
<feature type="compositionally biased region" description="Low complexity" evidence="12">
    <location>
        <begin position="2321"/>
        <end position="2334"/>
    </location>
</feature>
<feature type="domain" description="Guanylate cyclase" evidence="14">
    <location>
        <begin position="2864"/>
        <end position="2995"/>
    </location>
</feature>
<feature type="region of interest" description="Disordered" evidence="12">
    <location>
        <begin position="2481"/>
        <end position="2504"/>
    </location>
</feature>
<dbReference type="EC" id="4.6.1.1" evidence="3"/>
<feature type="transmembrane region" description="Helical" evidence="13">
    <location>
        <begin position="2643"/>
        <end position="2665"/>
    </location>
</feature>
<keyword evidence="11" id="KW-0456">Lyase</keyword>
<feature type="transmembrane region" description="Helical" evidence="13">
    <location>
        <begin position="1953"/>
        <end position="1972"/>
    </location>
</feature>
<keyword evidence="9 13" id="KW-1133">Transmembrane helix</keyword>
<dbReference type="InterPro" id="IPR001054">
    <property type="entry name" value="A/G_cyclase"/>
</dbReference>
<feature type="domain" description="Guanylate cyclase" evidence="14">
    <location>
        <begin position="2033"/>
        <end position="2169"/>
    </location>
</feature>
<dbReference type="eggNOG" id="KOG0206">
    <property type="taxonomic scope" value="Eukaryota"/>
</dbReference>
<dbReference type="GO" id="GO:0005524">
    <property type="term" value="F:ATP binding"/>
    <property type="evidence" value="ECO:0007669"/>
    <property type="project" value="UniProtKB-KW"/>
</dbReference>
<evidence type="ECO:0000256" key="1">
    <source>
        <dbReference type="ARBA" id="ARBA00001593"/>
    </source>
</evidence>
<feature type="transmembrane region" description="Helical" evidence="13">
    <location>
        <begin position="1882"/>
        <end position="1900"/>
    </location>
</feature>
<dbReference type="GeneID" id="7832464"/>
<feature type="region of interest" description="Disordered" evidence="12">
    <location>
        <begin position="3075"/>
        <end position="3123"/>
    </location>
</feature>
<dbReference type="GO" id="GO:0004016">
    <property type="term" value="F:adenylate cyclase activity"/>
    <property type="evidence" value="ECO:0007669"/>
    <property type="project" value="UniProtKB-EC"/>
</dbReference>
<dbReference type="SMART" id="SM00044">
    <property type="entry name" value="CYCc"/>
    <property type="match status" value="2"/>
</dbReference>
<dbReference type="SUPFAM" id="SSF55073">
    <property type="entry name" value="Nucleotide cyclase"/>
    <property type="match status" value="2"/>
</dbReference>
<keyword evidence="4 13" id="KW-0812">Transmembrane</keyword>
<evidence type="ECO:0000256" key="7">
    <source>
        <dbReference type="ARBA" id="ARBA00022840"/>
    </source>
</evidence>
<feature type="transmembrane region" description="Helical" evidence="13">
    <location>
        <begin position="2704"/>
        <end position="2722"/>
    </location>
</feature>
<dbReference type="OrthoDB" id="354346at2759"/>
<comment type="catalytic activity">
    <reaction evidence="1">
        <text>ATP = 3',5'-cyclic AMP + diphosphate</text>
        <dbReference type="Rhea" id="RHEA:15389"/>
        <dbReference type="ChEBI" id="CHEBI:30616"/>
        <dbReference type="ChEBI" id="CHEBI:33019"/>
        <dbReference type="ChEBI" id="CHEBI:58165"/>
        <dbReference type="EC" id="4.6.1.1"/>
    </reaction>
</comment>
<dbReference type="PROSITE" id="PS50125">
    <property type="entry name" value="GUANYLATE_CYCLASE_2"/>
    <property type="match status" value="2"/>
</dbReference>
<dbReference type="eggNOG" id="KOG3618">
    <property type="taxonomic scope" value="Eukaryota"/>
</dbReference>
<dbReference type="Pfam" id="PF00122">
    <property type="entry name" value="E1-E2_ATPase"/>
    <property type="match status" value="1"/>
</dbReference>
<feature type="compositionally biased region" description="Low complexity" evidence="12">
    <location>
        <begin position="2481"/>
        <end position="2499"/>
    </location>
</feature>
<organism evidence="15 16">
    <name type="scientific">Tetrahymena thermophila (strain SB210)</name>
    <dbReference type="NCBI Taxonomy" id="312017"/>
    <lineage>
        <taxon>Eukaryota</taxon>
        <taxon>Sar</taxon>
        <taxon>Alveolata</taxon>
        <taxon>Ciliophora</taxon>
        <taxon>Intramacronucleata</taxon>
        <taxon>Oligohymenophorea</taxon>
        <taxon>Hymenostomatida</taxon>
        <taxon>Tetrahymenina</taxon>
        <taxon>Tetrahymenidae</taxon>
        <taxon>Tetrahymena</taxon>
    </lineage>
</organism>
<evidence type="ECO:0000313" key="16">
    <source>
        <dbReference type="Proteomes" id="UP000009168"/>
    </source>
</evidence>
<dbReference type="GO" id="GO:0046872">
    <property type="term" value="F:metal ion binding"/>
    <property type="evidence" value="ECO:0007669"/>
    <property type="project" value="UniProtKB-KW"/>
</dbReference>
<keyword evidence="16" id="KW-1185">Reference proteome</keyword>
<feature type="transmembrane region" description="Helical" evidence="13">
    <location>
        <begin position="1810"/>
        <end position="1829"/>
    </location>
</feature>
<evidence type="ECO:0000256" key="3">
    <source>
        <dbReference type="ARBA" id="ARBA00012201"/>
    </source>
</evidence>
<feature type="transmembrane region" description="Helical" evidence="13">
    <location>
        <begin position="1929"/>
        <end position="1947"/>
    </location>
</feature>
<feature type="transmembrane region" description="Helical" evidence="13">
    <location>
        <begin position="1638"/>
        <end position="1659"/>
    </location>
</feature>
<feature type="transmembrane region" description="Helical" evidence="13">
    <location>
        <begin position="1577"/>
        <end position="1599"/>
    </location>
</feature>
<feature type="transmembrane region" description="Helical" evidence="13">
    <location>
        <begin position="2790"/>
        <end position="2811"/>
    </location>
</feature>
<evidence type="ECO:0000256" key="4">
    <source>
        <dbReference type="ARBA" id="ARBA00022692"/>
    </source>
</evidence>
<evidence type="ECO:0000256" key="5">
    <source>
        <dbReference type="ARBA" id="ARBA00022723"/>
    </source>
</evidence>
<feature type="transmembrane region" description="Helical" evidence="13">
    <location>
        <begin position="394"/>
        <end position="415"/>
    </location>
</feature>
<evidence type="ECO:0000256" key="2">
    <source>
        <dbReference type="ARBA" id="ARBA00004141"/>
    </source>
</evidence>
<dbReference type="InterPro" id="IPR023214">
    <property type="entry name" value="HAD_sf"/>
</dbReference>
<proteinExistence type="predicted"/>
<dbReference type="SUPFAM" id="SSF81653">
    <property type="entry name" value="Calcium ATPase, transduction domain A"/>
    <property type="match status" value="1"/>
</dbReference>
<dbReference type="STRING" id="312017.I7MLZ2"/>
<evidence type="ECO:0000256" key="13">
    <source>
        <dbReference type="SAM" id="Phobius"/>
    </source>
</evidence>
<protein>
    <recommendedName>
        <fullName evidence="3">adenylate cyclase</fullName>
        <ecNumber evidence="3">4.6.1.1</ecNumber>
    </recommendedName>
</protein>
<evidence type="ECO:0000256" key="11">
    <source>
        <dbReference type="ARBA" id="ARBA00023239"/>
    </source>
</evidence>
<feature type="transmembrane region" description="Helical" evidence="13">
    <location>
        <begin position="1605"/>
        <end position="1626"/>
    </location>
</feature>
<keyword evidence="6" id="KW-0547">Nucleotide-binding</keyword>
<evidence type="ECO:0000256" key="12">
    <source>
        <dbReference type="SAM" id="MobiDB-lite"/>
    </source>
</evidence>
<dbReference type="InterPro" id="IPR023299">
    <property type="entry name" value="ATPase_P-typ_cyto_dom_N"/>
</dbReference>
<evidence type="ECO:0000256" key="6">
    <source>
        <dbReference type="ARBA" id="ARBA00022741"/>
    </source>
</evidence>
<dbReference type="InterPro" id="IPR059000">
    <property type="entry name" value="ATPase_P-type_domA"/>
</dbReference>
<feature type="transmembrane region" description="Helical" evidence="13">
    <location>
        <begin position="70"/>
        <end position="88"/>
    </location>
</feature>
<dbReference type="PANTHER" id="PTHR45627:SF12">
    <property type="entry name" value="ADENYLATE CYCLASE TYPE 2"/>
    <property type="match status" value="1"/>
</dbReference>
<keyword evidence="10 13" id="KW-0472">Membrane</keyword>
<evidence type="ECO:0000313" key="15">
    <source>
        <dbReference type="EMBL" id="EAS03660.2"/>
    </source>
</evidence>
<dbReference type="InParanoid" id="I7MLZ2"/>
<evidence type="ECO:0000256" key="10">
    <source>
        <dbReference type="ARBA" id="ARBA00023136"/>
    </source>
</evidence>
<sequence>MKEISFGKKNNNKASALNKQQASNQIKHSIEFKFGEPVGLSGHIQLNNKIKTELYSKFNLFPRCLLQYMLKRPVHILIVCYLIGVITADPDVYLYTKPHIWLIFFLPLLLSIALYTFNEHFIDKQRQKRDEIQNNRLCKCFTKLIKNYSNLLKKLREDISEKIKDEISDKLDQHLIREVKWGDLEVGDIVFLKIGEVAPADLVLLDSEDDYACIDTSQMNGDTNIKTKTPFHLTESKRNSGVNNNPFEFRKMLCGKIEYGKNQPDLNNFEAFIKLKKHPNWETITNDNFIPRGSKLTYTDWVYGMVVYVGLNTKFYLKQLKKENSSLISAKYWSLDETKQQIYFMGLYLIMIAFFIVNVIISTSSFYVEDDPFSKKVSNSKIRSQNLQIEFFNMINMLPVYYFLVIDFINFLLLLQRRQAQNRDQTVEPESQNLQIQSDPMKLTQISQMSHVFLHKNTSISTGKLNVRTIGFGNNILYQFKNYESIKDYVVKNKGSFQRMKNIIEKEFKLNIQEQSESEEDLEIEDNTIVNLKQSLYYKEKCNSTRQLKNKPLIGANKKTIASLNSDTQEEIELPKKLTSITNQSSVMKLLKLGEYNQSEGSNNLFDGTRMSNSLAVSRFGQPNQGNGFLLSFTQNKIIERSQEVDLDQSEIIYNDQPYFQRGYSERGKKTTHYQQKTIVRKTRMSQTVVKSKKPKSLGKYFARIEQKDILSDQYSTTRSGQEQNSLHLIQDQKKNLNGQQIVYKEASSLMNAETNNKIENGDAIQTDEITNTQANQVTPKNQNIIIPATQNSENKSPNQNTNSCNELINEKNFQNSNQKFNFLKINNLQNEADKTFSQNTLSNYNNPNNTNEENRVKKELYIPDENNHTNEIIDDNANWQNHSLTKTHFREKEDVSKTMKNLFRSQTSNNNFVSQNHIRNNSLGMTASQNINKEERFFSPFKNPHRGRGSGRSPILIPQIYNTQDILSRKKNNQNQNSNHVKRNFEIHYISSYDLKDEKDYLDSLFHPDDHIHNEVLVAMSLCQMTRSRYDSTSKQIVNFHQTPEEEAINQFISNFDVSLKCKSEDNNNTKYVVQFLNFYTNYQILAIMEPTKNRKRFSILVRDPNTLSSQDVSILYVRQELDITKSIPSNFNLTISQIEQVDKTYKNMLLHGNQVIIYGKREFTESETQDIIQSYNNLYNNVVVDEQIIENLFDQLESELDLLCLIGLEEEILPDVKETIEMIEQRKVKLNLFSSDKINKALPLGFNMGLLTSMSKLTFLTQSDPESLKYDIKEQIKEITISLKDGQNNSQKSKRQSLNSSLINRKSLQNRRVSIYSMSRTDYLKNFMIIVTQQSLKVIMEDDFLKQHFAFVYHFSKGLIGCELTYEQKNELYSLIRMMSQEDCKIISIGQDNINSDADINIETRETYKINCDARVFSFKGLQELLFYTSRILLETYDQILLYTLNRCLIVGFLWLIIRSTQQNDMMISFRQTIFYHLPFYVFGIFNILVDKGCIPWISQFYHRNPQQEQEPNLSLNFITQTQAPLKSDQFLKYKSLTYKEFQIKSEQDFRLISSFWQFSSAQSYFQYTALLKKFIASCLITSLIEVGVFIFCVYFFGSLQMISGQILPTQFSIRALFLVFNWVGQIRVALNSYDYTLKQFLVSFLFMFGISIIYIFVDVDSQEEVLINEAWGSPELWVLLASILCFQTLFMIAIQTIEIKYLFIGIELLRDLTISQFNKILMQAQEIKLKTGKKIDSSSFNLMIFIKKLFANVDMDLTIQQLLNPENSIVNNTKINRFTLSFVNDDAQKRFEEEAYPFCIKYSNYSFYTYFFNQVYFLIQYNSLILNSIVNGSANAQNVIQERVYLAIYVFLNFIQLVQHSYFYCLSSKTKTYDQLKGVLLRISIVRLLLYIEIVFICQSQKFISFFILLLYSNVYFTTIPIHYIFIQNMILIIIYITLKTIYLLENQSYSLIVFQPFIVFSFFLYIISQKYLFQKRQKKNFIQQYELNIQNKKINDVLEILLPKFIINRIKSNDPNKPFRFQEKQGEASIIFCDICHFDDIIKEKNEKIIPFLDKVFKNFDQFCARQGLQKIETVGKTYMASAGLKDFEDQVDIRQREIDPVERAANLALEMLDYVKDLKWSQNGKNLELKIGIHYGQVIAGVIGHHKPQFSLIGDTVNTTSRVCSKGNPSEVTISEQAFEKIQGKTNQFFFSDPKTVFAKGKGDITLYTLKKFNPAIHKKRQTVIKPNKIKEEILNLKVLPPITSLPPQFKKRSQKRSFTTKYNIHINNEINQLIPSGDSKERILEKQQTVKVSKINNLKTEQNLNSSIRQKNKTQYDQDVQQRSQRSQTNEKMSNNSKIIQESNTNIVHGDNQLIISPTSPQQQNLQSIRNKNMSSFHKQNQTKFISHSQTQNQNVQENHQVNREFQAVRMYRQDSIKLAVIPLKENEDENSPTREIYKRTLNIQSPIGVTSNSNGKYKRSGVIHSGTFYAAQTSQQQTNQPNNQNIQNSNQNGGSKLKLTLSGFQQNKSQAVQTHLNSQMLTESLQNLRSYVVGHPAKQGQRVSQQYNAVSQLATDCRQDIYLKCLQKNQENFKIDLKRAQQFLLNDKDDENRFLEGQQDFYVLSIRDVFYKTQDQEAVDEFYANLVESQQQNIKYYLGLALIICFLKILSLILILLTDSYNQKIVGAYIGCRSAILILIILFIIKNQSIIQSDRLEQFRIAEIITFILFILILTISTNEIVYFQNYYFSIQILEQIMYYIIFANLNYLKLIFKSLLTVATIITLTISQILSGTQDFRSYLTIYYFYIYTLILHAYKYYLIFSLQVQNYNTMRILDAKKQQKDNLVRNLIPKHLLDYFNVKSIAQQTDLCDVFEEATLLFADITDFTKYCSMRNPEEVVNMLSNLFLKFDMKCQELKCFKVYTIGDCYVVLGVDNAKERNPAKEANNVVQMGLNMLEIIKQVRSEVNFETLNMRIGIHTGQIIGGITGSDIVRYDIYGTDVMLSNKMESNGEPGKIMVSQTTKDLLESAYGSYYQFQQGKEVHDIQGYFIQRRSESESNLLANQYEQHQYYEGDYPVFIQDDHLDELQESDNGSKSSKEVHINQFGDEIIGDYENQNNNQNEQSNEINEQDIQNGE</sequence>
<dbReference type="PANTHER" id="PTHR45627">
    <property type="entry name" value="ADENYLATE CYCLASE TYPE 1"/>
    <property type="match status" value="1"/>
</dbReference>
<keyword evidence="7" id="KW-0067">ATP-binding</keyword>
<dbReference type="Gene3D" id="3.40.50.1000">
    <property type="entry name" value="HAD superfamily/HAD-like"/>
    <property type="match status" value="1"/>
</dbReference>
<dbReference type="EMBL" id="GG662472">
    <property type="protein sequence ID" value="EAS03660.2"/>
    <property type="molecule type" value="Genomic_DNA"/>
</dbReference>
<evidence type="ECO:0000256" key="9">
    <source>
        <dbReference type="ARBA" id="ARBA00022989"/>
    </source>
</evidence>
<dbReference type="CDD" id="cd07302">
    <property type="entry name" value="CHD"/>
    <property type="match status" value="2"/>
</dbReference>
<dbReference type="InterPro" id="IPR008250">
    <property type="entry name" value="ATPase_P-typ_transduc_dom_A_sf"/>
</dbReference>
<feature type="transmembrane region" description="Helical" evidence="13">
    <location>
        <begin position="1442"/>
        <end position="1460"/>
    </location>
</feature>
<evidence type="ECO:0000259" key="14">
    <source>
        <dbReference type="PROSITE" id="PS50125"/>
    </source>
</evidence>
<feature type="transmembrane region" description="Helical" evidence="13">
    <location>
        <begin position="2758"/>
        <end position="2778"/>
    </location>
</feature>